<sequence length="393" mass="42157">MALLKQRSFCPGIPDFPCLGDSPTARGTITATDFTAAADDDPDVELWFPELVQQSAKSLKLQAFTGEDGTLRSTLCSGRAAPAGGPCAACRKLRDSSVHQLQRSEASASRRLDDIAAGRTDWRAKNSFELGGMGRRELAVRLQAAVQPAAACDSRSDGSSPEPDGGQLAELVRDAQAAAVVSRLDIIVRDGVYWLYGLCGGEVAVHSVEEACTLVRQRGFAVQLDIFVTAAVTRHGLSLPLLANATNGALKAPDVQSNLVSVLSELGSQGARVMAHVVDGASTNRKVTKDLCLLSRSSVDPKALVLAHWLLECHGPCLQDEPILLFIDPMHTGWRCRLALLRPLKRLMIGPYLVSESLLYSLSKQDRFADIMPRLGTSVLDASNKQNQAGTLM</sequence>
<dbReference type="OrthoDB" id="549416at2759"/>
<dbReference type="AlphaFoldDB" id="A0A150FTJ9"/>
<gene>
    <name evidence="1" type="ORF">GPECTOR_1182g444</name>
</gene>
<dbReference type="Proteomes" id="UP000075714">
    <property type="component" value="Unassembled WGS sequence"/>
</dbReference>
<evidence type="ECO:0000313" key="2">
    <source>
        <dbReference type="Proteomes" id="UP000075714"/>
    </source>
</evidence>
<keyword evidence="2" id="KW-1185">Reference proteome</keyword>
<name>A0A150FTJ9_GONPE</name>
<accession>A0A150FTJ9</accession>
<proteinExistence type="predicted"/>
<comment type="caution">
    <text evidence="1">The sequence shown here is derived from an EMBL/GenBank/DDBJ whole genome shotgun (WGS) entry which is preliminary data.</text>
</comment>
<dbReference type="EMBL" id="LSYV01001176">
    <property type="protein sequence ID" value="KXZ40953.1"/>
    <property type="molecule type" value="Genomic_DNA"/>
</dbReference>
<protein>
    <submittedName>
        <fullName evidence="1">Uncharacterized protein</fullName>
    </submittedName>
</protein>
<organism evidence="1 2">
    <name type="scientific">Gonium pectorale</name>
    <name type="common">Green alga</name>
    <dbReference type="NCBI Taxonomy" id="33097"/>
    <lineage>
        <taxon>Eukaryota</taxon>
        <taxon>Viridiplantae</taxon>
        <taxon>Chlorophyta</taxon>
        <taxon>core chlorophytes</taxon>
        <taxon>Chlorophyceae</taxon>
        <taxon>CS clade</taxon>
        <taxon>Chlamydomonadales</taxon>
        <taxon>Volvocaceae</taxon>
        <taxon>Gonium</taxon>
    </lineage>
</organism>
<evidence type="ECO:0000313" key="1">
    <source>
        <dbReference type="EMBL" id="KXZ40953.1"/>
    </source>
</evidence>
<reference evidence="2" key="1">
    <citation type="journal article" date="2016" name="Nat. Commun.">
        <title>The Gonium pectorale genome demonstrates co-option of cell cycle regulation during the evolution of multicellularity.</title>
        <authorList>
            <person name="Hanschen E.R."/>
            <person name="Marriage T.N."/>
            <person name="Ferris P.J."/>
            <person name="Hamaji T."/>
            <person name="Toyoda A."/>
            <person name="Fujiyama A."/>
            <person name="Neme R."/>
            <person name="Noguchi H."/>
            <person name="Minakuchi Y."/>
            <person name="Suzuki M."/>
            <person name="Kawai-Toyooka H."/>
            <person name="Smith D.R."/>
            <person name="Sparks H."/>
            <person name="Anderson J."/>
            <person name="Bakaric R."/>
            <person name="Luria V."/>
            <person name="Karger A."/>
            <person name="Kirschner M.W."/>
            <person name="Durand P.M."/>
            <person name="Michod R.E."/>
            <person name="Nozaki H."/>
            <person name="Olson B.J."/>
        </authorList>
    </citation>
    <scope>NUCLEOTIDE SEQUENCE [LARGE SCALE GENOMIC DNA]</scope>
    <source>
        <strain evidence="2">NIES-2863</strain>
    </source>
</reference>